<geneLocation type="plasmid" evidence="9">
    <name>pMFLV01</name>
</geneLocation>
<feature type="domain" description="MmeI-like C-terminal" evidence="7">
    <location>
        <begin position="842"/>
        <end position="921"/>
    </location>
</feature>
<dbReference type="Pfam" id="PF20466">
    <property type="entry name" value="MmeI_TRD"/>
    <property type="match status" value="1"/>
</dbReference>
<keyword evidence="3" id="KW-0808">Transferase</keyword>
<evidence type="ECO:0000259" key="5">
    <source>
        <dbReference type="Pfam" id="PF20465"/>
    </source>
</evidence>
<dbReference type="HOGENOM" id="CLU_005831_3_0_11"/>
<feature type="domain" description="MmeI-like helicase spacer" evidence="5">
    <location>
        <begin position="188"/>
        <end position="270"/>
    </location>
</feature>
<dbReference type="EMBL" id="CP000657">
    <property type="protein sequence ID" value="ABP47974.1"/>
    <property type="molecule type" value="Genomic_DNA"/>
</dbReference>
<dbReference type="Pfam" id="PF20465">
    <property type="entry name" value="MmeI_hel"/>
    <property type="match status" value="1"/>
</dbReference>
<dbReference type="REBASE" id="15034">
    <property type="entry name" value="MgiORF5513P"/>
</dbReference>
<name>A4TFW6_MYCGI</name>
<dbReference type="Pfam" id="PF20467">
    <property type="entry name" value="MmeI_C"/>
    <property type="match status" value="1"/>
</dbReference>
<evidence type="ECO:0000259" key="6">
    <source>
        <dbReference type="Pfam" id="PF20466"/>
    </source>
</evidence>
<proteinExistence type="predicted"/>
<dbReference type="PANTHER" id="PTHR33841:SF1">
    <property type="entry name" value="DNA METHYLTRANSFERASE A"/>
    <property type="match status" value="1"/>
</dbReference>
<dbReference type="InterPro" id="IPR050953">
    <property type="entry name" value="N4_N6_ade-DNA_methylase"/>
</dbReference>
<sequence length="934" mass="104689">MTDNPLSLVEKHLYQELFLHELNWSAPDSPPISYTADDGQTYTATNISSYKGLRVWVCNDKPGSKIEAELDRLIAKTTTDRLVIFHNDVEQVWRWPARRTKDNSTSTRLTSHRHRNGRGNPSFAARLDVIRLPIDVMLDANTVLTKVREAFDVEARNESKRASKLMARMYSALETAYPASYDAAKRDHEISVILARLLFLMFGDDTEMWENEQGEPVPDAFLEFIHLQTPGDASTLGKQLTDLFDALDKPGGAAANGINAVLPYINGGLFREMITLPVLSKDFREAVLDACVVDWSTISPAIFGSMFQSVRDAQTRRELGEHYTSEENILKTLNPLFLDELRAEFDRARTMKDEKGVLTRLWKRLGDIRYMDPACGCGNFIIVAFRELRDLELRIMERLQELAGASQLAFDPTLALKVTLDHFYGIEIDEWPARIAETAMFLVDRQCDLKLKERFGEAPQRLPIQTQANITVGNALRLQWQELCPSSESVVVAGNPPYLGKKQRTAAQTEDMQLVWGSAYSGEADYVTAWFAKGADYFGAAVGRLAFVTTNSVAQGVVVAPVFGALLARGWRIFFAHRTFAWSSDAVGQAVVHCVIIGMSNGPKARLRLFEYTTLNSAPIELEVSAINSYLVDGPNVLVTDRRRALNAQLDSDIRFGSMAADNGGLFVDQTEYMQLAAADPVALNYLRPFIGARELLHSTPRWCIWIPDDDLPADVANSRFLQDRIEHVYRFRSELAKDAGVRAAAATPWRFNRVQQPSSAYLCIPRRVSESRKYYPAARFEPDVVAGDATFVVDDPDGFFFGVISSTMFITWQRTVGGRIKSDLRFASTFTWNTLPLPAVPTKRREAIAQAGKQVLAARALHSSRSLADQYDPEAMDPQLVAAHDQLDDVVDSAFGATGRCFNQLQRQEILFKRYAELSASQPTPKSTSRRRD</sequence>
<dbReference type="SUPFAM" id="SSF53335">
    <property type="entry name" value="S-adenosyl-L-methionine-dependent methyltransferases"/>
    <property type="match status" value="1"/>
</dbReference>
<reference evidence="9" key="1">
    <citation type="submission" date="2007-04" db="EMBL/GenBank/DDBJ databases">
        <title>Complete sequence of plasmid1 pMFLV01 of Mycobacterium gilvum PYR-GCK.</title>
        <authorList>
            <consortium name="US DOE Joint Genome Institute"/>
            <person name="Copeland A."/>
            <person name="Lucas S."/>
            <person name="Lapidus A."/>
            <person name="Barry K."/>
            <person name="Detter J.C."/>
            <person name="Glavina del Rio T."/>
            <person name="Hammon N."/>
            <person name="Israni S."/>
            <person name="Dalin E."/>
            <person name="Tice H."/>
            <person name="Pitluck S."/>
            <person name="Chain P."/>
            <person name="Malfatti S."/>
            <person name="Shin M."/>
            <person name="Vergez L."/>
            <person name="Schmutz J."/>
            <person name="Larimer F."/>
            <person name="Land M."/>
            <person name="Hauser L."/>
            <person name="Kyrpides N."/>
            <person name="Mikhailova N."/>
            <person name="Miller C."/>
            <person name="Richardson P."/>
        </authorList>
    </citation>
    <scope>NUCLEOTIDE SEQUENCE</scope>
    <source>
        <strain evidence="9">PYR-GCK</strain>
        <plasmid evidence="9">pMFLV01</plasmid>
    </source>
</reference>
<protein>
    <recommendedName>
        <fullName evidence="1">site-specific DNA-methyltransferase (adenine-specific)</fullName>
        <ecNumber evidence="1">2.1.1.72</ecNumber>
    </recommendedName>
</protein>
<dbReference type="InterPro" id="IPR046818">
    <property type="entry name" value="MmeI_C"/>
</dbReference>
<dbReference type="InterPro" id="IPR029063">
    <property type="entry name" value="SAM-dependent_MTases_sf"/>
</dbReference>
<keyword evidence="9" id="KW-0614">Plasmid</keyword>
<dbReference type="InterPro" id="IPR046819">
    <property type="entry name" value="MmeI_hel"/>
</dbReference>
<dbReference type="EC" id="2.1.1.72" evidence="1"/>
<evidence type="ECO:0000256" key="2">
    <source>
        <dbReference type="ARBA" id="ARBA00022603"/>
    </source>
</evidence>
<evidence type="ECO:0000256" key="1">
    <source>
        <dbReference type="ARBA" id="ARBA00011900"/>
    </source>
</evidence>
<gene>
    <name evidence="9" type="ordered locus">Mflv_5513</name>
</gene>
<feature type="domain" description="MmeI-like target recognition" evidence="6">
    <location>
        <begin position="633"/>
        <end position="840"/>
    </location>
</feature>
<dbReference type="KEGG" id="mgi:Mflv_5513"/>
<accession>A4TFW6</accession>
<evidence type="ECO:0000313" key="9">
    <source>
        <dbReference type="EMBL" id="ABP47974.1"/>
    </source>
</evidence>
<organism evidence="9">
    <name type="scientific">Mycolicibacterium gilvum (strain PYR-GCK)</name>
    <name type="common">Mycobacterium gilvum (strain PYR-GCK)</name>
    <dbReference type="NCBI Taxonomy" id="350054"/>
    <lineage>
        <taxon>Bacteria</taxon>
        <taxon>Bacillati</taxon>
        <taxon>Actinomycetota</taxon>
        <taxon>Actinomycetes</taxon>
        <taxon>Mycobacteriales</taxon>
        <taxon>Mycobacteriaceae</taxon>
        <taxon>Mycolicibacterium</taxon>
    </lineage>
</organism>
<evidence type="ECO:0000256" key="4">
    <source>
        <dbReference type="ARBA" id="ARBA00047942"/>
    </source>
</evidence>
<dbReference type="InterPro" id="IPR046816">
    <property type="entry name" value="MmeI_Mtase"/>
</dbReference>
<comment type="catalytic activity">
    <reaction evidence="4">
        <text>a 2'-deoxyadenosine in DNA + S-adenosyl-L-methionine = an N(6)-methyl-2'-deoxyadenosine in DNA + S-adenosyl-L-homocysteine + H(+)</text>
        <dbReference type="Rhea" id="RHEA:15197"/>
        <dbReference type="Rhea" id="RHEA-COMP:12418"/>
        <dbReference type="Rhea" id="RHEA-COMP:12419"/>
        <dbReference type="ChEBI" id="CHEBI:15378"/>
        <dbReference type="ChEBI" id="CHEBI:57856"/>
        <dbReference type="ChEBI" id="CHEBI:59789"/>
        <dbReference type="ChEBI" id="CHEBI:90615"/>
        <dbReference type="ChEBI" id="CHEBI:90616"/>
        <dbReference type="EC" id="2.1.1.72"/>
    </reaction>
</comment>
<keyword evidence="2" id="KW-0489">Methyltransferase</keyword>
<evidence type="ECO:0000259" key="8">
    <source>
        <dbReference type="Pfam" id="PF20473"/>
    </source>
</evidence>
<dbReference type="Pfam" id="PF20473">
    <property type="entry name" value="MmeI_Mtase"/>
    <property type="match status" value="1"/>
</dbReference>
<dbReference type="AlphaFoldDB" id="A4TFW6"/>
<feature type="domain" description="MmeI-like DNA-methyltransferase" evidence="8">
    <location>
        <begin position="351"/>
        <end position="610"/>
    </location>
</feature>
<dbReference type="GO" id="GO:0032259">
    <property type="term" value="P:methylation"/>
    <property type="evidence" value="ECO:0007669"/>
    <property type="project" value="UniProtKB-KW"/>
</dbReference>
<dbReference type="GO" id="GO:0009007">
    <property type="term" value="F:site-specific DNA-methyltransferase (adenine-specific) activity"/>
    <property type="evidence" value="ECO:0007669"/>
    <property type="project" value="UniProtKB-EC"/>
</dbReference>
<dbReference type="InterPro" id="IPR046820">
    <property type="entry name" value="MmeI_TRD"/>
</dbReference>
<dbReference type="Gene3D" id="3.40.50.150">
    <property type="entry name" value="Vaccinia Virus protein VP39"/>
    <property type="match status" value="1"/>
</dbReference>
<evidence type="ECO:0000256" key="3">
    <source>
        <dbReference type="ARBA" id="ARBA00022679"/>
    </source>
</evidence>
<dbReference type="OrthoDB" id="4280289at2"/>
<dbReference type="PANTHER" id="PTHR33841">
    <property type="entry name" value="DNA METHYLTRANSFERASE YEEA-RELATED"/>
    <property type="match status" value="1"/>
</dbReference>
<evidence type="ECO:0000259" key="7">
    <source>
        <dbReference type="Pfam" id="PF20467"/>
    </source>
</evidence>